<proteinExistence type="predicted"/>
<dbReference type="Proteomes" id="UP000626109">
    <property type="component" value="Unassembled WGS sequence"/>
</dbReference>
<feature type="signal peptide" evidence="1">
    <location>
        <begin position="1"/>
        <end position="20"/>
    </location>
</feature>
<dbReference type="AlphaFoldDB" id="A0A813KHB5"/>
<accession>A0A813KHB5</accession>
<protein>
    <recommendedName>
        <fullName evidence="4">Secreted protein</fullName>
    </recommendedName>
</protein>
<evidence type="ECO:0000256" key="1">
    <source>
        <dbReference type="SAM" id="SignalP"/>
    </source>
</evidence>
<dbReference type="EMBL" id="CAJNNW010030582">
    <property type="protein sequence ID" value="CAE8703828.1"/>
    <property type="molecule type" value="Genomic_DNA"/>
</dbReference>
<gene>
    <name evidence="2" type="ORF">PGLA2088_LOCUS32974</name>
</gene>
<evidence type="ECO:0000313" key="2">
    <source>
        <dbReference type="EMBL" id="CAE8703828.1"/>
    </source>
</evidence>
<sequence>MQALRELLLLVLLLSRVARTHHLLGHSGGWVSVEGSRYTVSTETRNQSQWSMSTDFLQIMCCCCSYCCCCCCCCRNQSQWIYCLVELTACSRIPQAHARLKTDGHILCVCLRETS</sequence>
<evidence type="ECO:0008006" key="4">
    <source>
        <dbReference type="Google" id="ProtNLM"/>
    </source>
</evidence>
<feature type="chain" id="PRO_5032580931" description="Secreted protein" evidence="1">
    <location>
        <begin position="21"/>
        <end position="115"/>
    </location>
</feature>
<keyword evidence="1" id="KW-0732">Signal</keyword>
<comment type="caution">
    <text evidence="2">The sequence shown here is derived from an EMBL/GenBank/DDBJ whole genome shotgun (WGS) entry which is preliminary data.</text>
</comment>
<name>A0A813KHB5_POLGL</name>
<organism evidence="2 3">
    <name type="scientific">Polarella glacialis</name>
    <name type="common">Dinoflagellate</name>
    <dbReference type="NCBI Taxonomy" id="89957"/>
    <lineage>
        <taxon>Eukaryota</taxon>
        <taxon>Sar</taxon>
        <taxon>Alveolata</taxon>
        <taxon>Dinophyceae</taxon>
        <taxon>Suessiales</taxon>
        <taxon>Suessiaceae</taxon>
        <taxon>Polarella</taxon>
    </lineage>
</organism>
<evidence type="ECO:0000313" key="3">
    <source>
        <dbReference type="Proteomes" id="UP000626109"/>
    </source>
</evidence>
<reference evidence="2" key="1">
    <citation type="submission" date="2021-02" db="EMBL/GenBank/DDBJ databases">
        <authorList>
            <person name="Dougan E. K."/>
            <person name="Rhodes N."/>
            <person name="Thang M."/>
            <person name="Chan C."/>
        </authorList>
    </citation>
    <scope>NUCLEOTIDE SEQUENCE</scope>
</reference>